<name>A0A347ZW72_9CHLR</name>
<dbReference type="PANTHER" id="PTHR34580">
    <property type="match status" value="1"/>
</dbReference>
<protein>
    <submittedName>
        <fullName evidence="3">Putative DNA-binding transcriptional regulator YafY</fullName>
    </submittedName>
</protein>
<dbReference type="InterPro" id="IPR051534">
    <property type="entry name" value="CBASS_pafABC_assoc_protein"/>
</dbReference>
<dbReference type="GO" id="GO:0003677">
    <property type="term" value="F:DNA binding"/>
    <property type="evidence" value="ECO:0007669"/>
    <property type="project" value="UniProtKB-KW"/>
</dbReference>
<keyword evidence="4" id="KW-1185">Reference proteome</keyword>
<dbReference type="InterPro" id="IPR036388">
    <property type="entry name" value="WH-like_DNA-bd_sf"/>
</dbReference>
<gene>
    <name evidence="3" type="ORF">DFR64_2455</name>
</gene>
<dbReference type="SUPFAM" id="SSF46785">
    <property type="entry name" value="Winged helix' DNA-binding domain"/>
    <property type="match status" value="1"/>
</dbReference>
<feature type="domain" description="WYL" evidence="2">
    <location>
        <begin position="134"/>
        <end position="200"/>
    </location>
</feature>
<dbReference type="PIRSF" id="PIRSF016838">
    <property type="entry name" value="PafC"/>
    <property type="match status" value="1"/>
</dbReference>
<feature type="domain" description="Helix-turn-helix type 11" evidence="1">
    <location>
        <begin position="4"/>
        <end position="51"/>
    </location>
</feature>
<dbReference type="EMBL" id="QUMS01000003">
    <property type="protein sequence ID" value="REG07250.1"/>
    <property type="molecule type" value="Genomic_DNA"/>
</dbReference>
<dbReference type="RefSeq" id="WP_116225720.1">
    <property type="nucleotide sequence ID" value="NZ_AP018437.1"/>
</dbReference>
<evidence type="ECO:0000313" key="3">
    <source>
        <dbReference type="EMBL" id="REG07250.1"/>
    </source>
</evidence>
<dbReference type="InterPro" id="IPR013196">
    <property type="entry name" value="HTH_11"/>
</dbReference>
<reference evidence="3 4" key="1">
    <citation type="submission" date="2018-08" db="EMBL/GenBank/DDBJ databases">
        <title>Genomic Encyclopedia of Type Strains, Phase IV (KMG-IV): sequencing the most valuable type-strain genomes for metagenomic binning, comparative biology and taxonomic classification.</title>
        <authorList>
            <person name="Goeker M."/>
        </authorList>
    </citation>
    <scope>NUCLEOTIDE SEQUENCE [LARGE SCALE GENOMIC DNA]</scope>
    <source>
        <strain evidence="3 4">DSM 23923</strain>
    </source>
</reference>
<dbReference type="OrthoDB" id="9767131at2"/>
<sequence>MAIFIHLQSKRVVQARELAQRFDVSIRTIYRDMRSLENAGIPIAAETGKGYFLVEGYHLPPVMFTPQEIGALLLAERTAGMFTDSASQASLISALTKIKAVLKDAQKDWASAVEEQMSAYNPQAMDTSQTNRFIQDLQNALYEKKTLEIRYRSLKSERITQRKIEPVHMYFAGMYWYVVAFCHLRDAYRIFRVDQIEDLQPTDLDFTHTHPPIDEILRTMLESKAGHCVILRFPDELAWEAFRNHLLPGCILKTENSRARVEVTVLVDSLPVIGKWLVESGCEYEIVQPDELKAAARQYALEMADTYQQRAEALE</sequence>
<dbReference type="Proteomes" id="UP000256388">
    <property type="component" value="Unassembled WGS sequence"/>
</dbReference>
<evidence type="ECO:0000313" key="4">
    <source>
        <dbReference type="Proteomes" id="UP000256388"/>
    </source>
</evidence>
<proteinExistence type="predicted"/>
<dbReference type="InterPro" id="IPR036390">
    <property type="entry name" value="WH_DNA-bd_sf"/>
</dbReference>
<dbReference type="PROSITE" id="PS52050">
    <property type="entry name" value="WYL"/>
    <property type="match status" value="1"/>
</dbReference>
<dbReference type="InterPro" id="IPR028349">
    <property type="entry name" value="PafC-like"/>
</dbReference>
<dbReference type="Pfam" id="PF13280">
    <property type="entry name" value="WYL"/>
    <property type="match status" value="1"/>
</dbReference>
<comment type="caution">
    <text evidence="3">The sequence shown here is derived from an EMBL/GenBank/DDBJ whole genome shotgun (WGS) entry which is preliminary data.</text>
</comment>
<dbReference type="InterPro" id="IPR026881">
    <property type="entry name" value="WYL_dom"/>
</dbReference>
<keyword evidence="3" id="KW-0238">DNA-binding</keyword>
<dbReference type="AlphaFoldDB" id="A0A347ZW72"/>
<dbReference type="Pfam" id="PF08279">
    <property type="entry name" value="HTH_11"/>
    <property type="match status" value="1"/>
</dbReference>
<evidence type="ECO:0000259" key="1">
    <source>
        <dbReference type="Pfam" id="PF08279"/>
    </source>
</evidence>
<dbReference type="PANTHER" id="PTHR34580:SF1">
    <property type="entry name" value="PROTEIN PAFC"/>
    <property type="match status" value="1"/>
</dbReference>
<evidence type="ECO:0000259" key="2">
    <source>
        <dbReference type="Pfam" id="PF13280"/>
    </source>
</evidence>
<dbReference type="Gene3D" id="1.10.10.10">
    <property type="entry name" value="Winged helix-like DNA-binding domain superfamily/Winged helix DNA-binding domain"/>
    <property type="match status" value="1"/>
</dbReference>
<accession>A0A347ZW72</accession>
<organism evidence="3 4">
    <name type="scientific">Pelolinea submarina</name>
    <dbReference type="NCBI Taxonomy" id="913107"/>
    <lineage>
        <taxon>Bacteria</taxon>
        <taxon>Bacillati</taxon>
        <taxon>Chloroflexota</taxon>
        <taxon>Anaerolineae</taxon>
        <taxon>Anaerolineales</taxon>
        <taxon>Anaerolineaceae</taxon>
        <taxon>Pelolinea</taxon>
    </lineage>
</organism>